<feature type="compositionally biased region" description="Low complexity" evidence="1">
    <location>
        <begin position="1"/>
        <end position="14"/>
    </location>
</feature>
<dbReference type="EMBL" id="QUAL01000010">
    <property type="protein sequence ID" value="RIQ37010.1"/>
    <property type="molecule type" value="Genomic_DNA"/>
</dbReference>
<reference evidence="3 4" key="1">
    <citation type="submission" date="2018-09" db="EMBL/GenBank/DDBJ databases">
        <title>Isolation, diversity and antifungal activity of actinobacteria from wheat.</title>
        <authorList>
            <person name="Han C."/>
        </authorList>
    </citation>
    <scope>NUCLEOTIDE SEQUENCE [LARGE SCALE GENOMIC DNA]</scope>
    <source>
        <strain evidence="3 4">NEAU-YY265</strain>
    </source>
</reference>
<dbReference type="OrthoDB" id="9342777at2"/>
<evidence type="ECO:0000256" key="1">
    <source>
        <dbReference type="SAM" id="MobiDB-lite"/>
    </source>
</evidence>
<comment type="caution">
    <text evidence="3">The sequence shown here is derived from an EMBL/GenBank/DDBJ whole genome shotgun (WGS) entry which is preliminary data.</text>
</comment>
<name>A0A418KX64_9ACTN</name>
<evidence type="ECO:0000313" key="3">
    <source>
        <dbReference type="EMBL" id="RIQ37010.1"/>
    </source>
</evidence>
<keyword evidence="2" id="KW-0812">Transmembrane</keyword>
<dbReference type="InterPro" id="IPR043857">
    <property type="entry name" value="DUF5819"/>
</dbReference>
<feature type="region of interest" description="Disordered" evidence="1">
    <location>
        <begin position="1"/>
        <end position="20"/>
    </location>
</feature>
<gene>
    <name evidence="3" type="ORF">DY240_01065</name>
</gene>
<proteinExistence type="predicted"/>
<keyword evidence="4" id="KW-1185">Reference proteome</keyword>
<feature type="transmembrane region" description="Helical" evidence="2">
    <location>
        <begin position="24"/>
        <end position="47"/>
    </location>
</feature>
<sequence>MHDQETTTTTPEQPASQPSARPTWIKVVAGGLGALLCAHLLATAVFVGPANAAKETLGTTLTNYIQPYFQQEWSLFAPTPISVEYSMLVRGWYDADTSTEWVNVTELEVEGNILHSVAPSRAGIVTRRLAGTMRKQYRLITREEQAVLAGNYHEDAWARMEEAMLATPDPSSDARISYVLRLDRAMTAYATQFAWAWWGRDAGIQYVEVQIQETRAPRFDDRGDDPSVTVREFGRRPLYLYDDQDSAAFADAIGRFRS</sequence>
<dbReference type="RefSeq" id="WP_119658127.1">
    <property type="nucleotide sequence ID" value="NZ_QUAL01000010.1"/>
</dbReference>
<evidence type="ECO:0000313" key="4">
    <source>
        <dbReference type="Proteomes" id="UP000284057"/>
    </source>
</evidence>
<protein>
    <submittedName>
        <fullName evidence="3">Uncharacterized protein</fullName>
    </submittedName>
</protein>
<dbReference type="Proteomes" id="UP000284057">
    <property type="component" value="Unassembled WGS sequence"/>
</dbReference>
<keyword evidence="2" id="KW-0472">Membrane</keyword>
<dbReference type="Pfam" id="PF19136">
    <property type="entry name" value="DUF5819"/>
    <property type="match status" value="1"/>
</dbReference>
<evidence type="ECO:0000256" key="2">
    <source>
        <dbReference type="SAM" id="Phobius"/>
    </source>
</evidence>
<accession>A0A418KX64</accession>
<keyword evidence="2" id="KW-1133">Transmembrane helix</keyword>
<organism evidence="3 4">
    <name type="scientific">Jiangella rhizosphaerae</name>
    <dbReference type="NCBI Taxonomy" id="2293569"/>
    <lineage>
        <taxon>Bacteria</taxon>
        <taxon>Bacillati</taxon>
        <taxon>Actinomycetota</taxon>
        <taxon>Actinomycetes</taxon>
        <taxon>Jiangellales</taxon>
        <taxon>Jiangellaceae</taxon>
        <taxon>Jiangella</taxon>
    </lineage>
</organism>
<dbReference type="AlphaFoldDB" id="A0A418KX64"/>